<dbReference type="GO" id="GO:0005524">
    <property type="term" value="F:ATP binding"/>
    <property type="evidence" value="ECO:0007669"/>
    <property type="project" value="UniProtKB-KW"/>
</dbReference>
<dbReference type="Pfam" id="PF18019">
    <property type="entry name" value="Cas3_HD"/>
    <property type="match status" value="1"/>
</dbReference>
<evidence type="ECO:0000256" key="6">
    <source>
        <dbReference type="ARBA" id="ARBA00022801"/>
    </source>
</evidence>
<keyword evidence="8" id="KW-0067">ATP-binding</keyword>
<dbReference type="EMBL" id="DSBT01000119">
    <property type="protein sequence ID" value="HDP77354.1"/>
    <property type="molecule type" value="Genomic_DNA"/>
</dbReference>
<dbReference type="PROSITE" id="PS51192">
    <property type="entry name" value="HELICASE_ATP_BIND_1"/>
    <property type="match status" value="1"/>
</dbReference>
<dbReference type="GO" id="GO:0004518">
    <property type="term" value="F:nuclease activity"/>
    <property type="evidence" value="ECO:0007669"/>
    <property type="project" value="UniProtKB-KW"/>
</dbReference>
<dbReference type="Pfam" id="PF22590">
    <property type="entry name" value="Cas3-like_C_2"/>
    <property type="match status" value="1"/>
</dbReference>
<feature type="domain" description="Helicase ATP-binding" evidence="10">
    <location>
        <begin position="261"/>
        <end position="459"/>
    </location>
</feature>
<reference evidence="12" key="1">
    <citation type="journal article" date="2020" name="mSystems">
        <title>Genome- and Community-Level Interaction Insights into Carbon Utilization and Element Cycling Functions of Hydrothermarchaeota in Hydrothermal Sediment.</title>
        <authorList>
            <person name="Zhou Z."/>
            <person name="Liu Y."/>
            <person name="Xu W."/>
            <person name="Pan J."/>
            <person name="Luo Z.H."/>
            <person name="Li M."/>
        </authorList>
    </citation>
    <scope>NUCLEOTIDE SEQUENCE [LARGE SCALE GENOMIC DNA]</scope>
    <source>
        <strain evidence="12">SpSt-1179</strain>
    </source>
</reference>
<keyword evidence="5" id="KW-0547">Nucleotide-binding</keyword>
<dbReference type="GO" id="GO:0003676">
    <property type="term" value="F:nucleic acid binding"/>
    <property type="evidence" value="ECO:0007669"/>
    <property type="project" value="InterPro"/>
</dbReference>
<dbReference type="Gene3D" id="3.40.50.300">
    <property type="entry name" value="P-loop containing nucleotide triphosphate hydrolases"/>
    <property type="match status" value="2"/>
</dbReference>
<evidence type="ECO:0000259" key="11">
    <source>
        <dbReference type="PROSITE" id="PS51643"/>
    </source>
</evidence>
<protein>
    <submittedName>
        <fullName evidence="12">CRISPR-associated helicase Cas3</fullName>
    </submittedName>
</protein>
<comment type="similarity">
    <text evidence="1">In the N-terminal section; belongs to the CRISPR-associated nuclease Cas3-HD family.</text>
</comment>
<proteinExistence type="inferred from homology"/>
<feature type="domain" description="HD Cas3-type" evidence="11">
    <location>
        <begin position="11"/>
        <end position="218"/>
    </location>
</feature>
<evidence type="ECO:0000256" key="2">
    <source>
        <dbReference type="ARBA" id="ARBA00009046"/>
    </source>
</evidence>
<accession>A0A7C1CTB1</accession>
<dbReference type="NCBIfam" id="TIGR01587">
    <property type="entry name" value="cas3_core"/>
    <property type="match status" value="1"/>
</dbReference>
<dbReference type="GO" id="GO:0016787">
    <property type="term" value="F:hydrolase activity"/>
    <property type="evidence" value="ECO:0007669"/>
    <property type="project" value="UniProtKB-KW"/>
</dbReference>
<comment type="similarity">
    <text evidence="2">In the central section; belongs to the CRISPR-associated helicase Cas3 family.</text>
</comment>
<name>A0A7C1CTB1_9BACT</name>
<dbReference type="SMART" id="SM00487">
    <property type="entry name" value="DEXDc"/>
    <property type="match status" value="1"/>
</dbReference>
<dbReference type="NCBIfam" id="TIGR01596">
    <property type="entry name" value="cas3_HD"/>
    <property type="match status" value="1"/>
</dbReference>
<evidence type="ECO:0000259" key="10">
    <source>
        <dbReference type="PROSITE" id="PS51192"/>
    </source>
</evidence>
<dbReference type="CDD" id="cd09641">
    <property type="entry name" value="Cas3''_I"/>
    <property type="match status" value="1"/>
</dbReference>
<organism evidence="12">
    <name type="scientific">Mesotoga infera</name>
    <dbReference type="NCBI Taxonomy" id="1236046"/>
    <lineage>
        <taxon>Bacteria</taxon>
        <taxon>Thermotogati</taxon>
        <taxon>Thermotogota</taxon>
        <taxon>Thermotogae</taxon>
        <taxon>Kosmotogales</taxon>
        <taxon>Kosmotogaceae</taxon>
        <taxon>Mesotoga</taxon>
    </lineage>
</organism>
<evidence type="ECO:0000256" key="4">
    <source>
        <dbReference type="ARBA" id="ARBA00022723"/>
    </source>
</evidence>
<evidence type="ECO:0000256" key="7">
    <source>
        <dbReference type="ARBA" id="ARBA00022806"/>
    </source>
</evidence>
<sequence>MSEVYSHPAREGESPRPLMDHLDGVYHLMISEIETASLYMDFENLLGVDKKTLGFLVEAIAYFHDLGKATPEFQNMIMKRRFNRDRSKHSALGAFAIGKYLTQTAPQEIQHLIPVIVSLLKRHHGQAENPEFGCDLDSDSYLIEWQLLNLNGDFLNELRMKIDVPPLDKDEVSDLVYDWQDYYEDFFLDDRKDIRPFVLYMYLSSLLRWADETDAAFRNKPLPKRDDLPETLVEDYRKAKGFDTSGTDPMNLLRSKFYDLATSNIDFEVGTLKGPTGIGKTLTLLSLALKLRENLTKKGYIPRIIYCLPFLSIIDQTYDVARKLFIETGRPEPTPNQLLQQHHLSEIDFFTDNEDENYEKYEADLLVNAWNSELTITTFVSLFHSIFTRKRNPKFFRIPGSIILLDEIQAIPTRYWDLTGKVMQLLAQYGGTRFIFSTATMPSCFGLSGESLFKEDIPLNRFELERIDEISFEEFTSNLLPDTVEEAVSSEKSLMIVMNTIASAEATFKKILELPDTEAEKLYYLSTKVPPEVRRQRIQSIKDEGGPCILVTTQLVEAGVDLDFDYCIRDMGPLDSIVQVAGRVNRSGKKEAGKIKLIELTDFNDCRAPSKIYDSVLLSATKRAMNDTLYNESELYSLVEDYFKAIEGSGIETKSKEILESIYKLEFAKIADFKLIDESGWTYPVFLEIDEKAKAAWQEYTDILQRPTTAEDKFKLLAEKKSIVRKLAPYIINYRVKHDESEADLPPVVSGFCYVQKDELERYYNELTGFHLSGSDVY</sequence>
<evidence type="ECO:0000256" key="9">
    <source>
        <dbReference type="ARBA" id="ARBA00023118"/>
    </source>
</evidence>
<keyword evidence="7" id="KW-0347">Helicase</keyword>
<dbReference type="PROSITE" id="PS51643">
    <property type="entry name" value="HD_CAS3"/>
    <property type="match status" value="1"/>
</dbReference>
<keyword evidence="6" id="KW-0378">Hydrolase</keyword>
<dbReference type="CDD" id="cd17930">
    <property type="entry name" value="DEXHc_cas3"/>
    <property type="match status" value="1"/>
</dbReference>
<dbReference type="InterPro" id="IPR006474">
    <property type="entry name" value="Helicase_Cas3_CRISPR-ass_core"/>
</dbReference>
<dbReference type="GO" id="GO:0051607">
    <property type="term" value="P:defense response to virus"/>
    <property type="evidence" value="ECO:0007669"/>
    <property type="project" value="UniProtKB-KW"/>
</dbReference>
<evidence type="ECO:0000256" key="1">
    <source>
        <dbReference type="ARBA" id="ARBA00006847"/>
    </source>
</evidence>
<dbReference type="Proteomes" id="UP000886198">
    <property type="component" value="Unassembled WGS sequence"/>
</dbReference>
<dbReference type="AlphaFoldDB" id="A0A7C1CTB1"/>
<gene>
    <name evidence="12" type="primary">cas3</name>
    <name evidence="12" type="ORF">ENN47_04055</name>
</gene>
<keyword evidence="3" id="KW-0540">Nuclease</keyword>
<dbReference type="SUPFAM" id="SSF52540">
    <property type="entry name" value="P-loop containing nucleoside triphosphate hydrolases"/>
    <property type="match status" value="1"/>
</dbReference>
<evidence type="ECO:0000256" key="8">
    <source>
        <dbReference type="ARBA" id="ARBA00022840"/>
    </source>
</evidence>
<dbReference type="InterPro" id="IPR006483">
    <property type="entry name" value="CRISPR-assoc_Cas3_HD"/>
</dbReference>
<keyword evidence="9" id="KW-0051">Antiviral defense</keyword>
<dbReference type="InterPro" id="IPR014001">
    <property type="entry name" value="Helicase_ATP-bd"/>
</dbReference>
<dbReference type="GO" id="GO:0004386">
    <property type="term" value="F:helicase activity"/>
    <property type="evidence" value="ECO:0007669"/>
    <property type="project" value="UniProtKB-KW"/>
</dbReference>
<keyword evidence="4" id="KW-0479">Metal-binding</keyword>
<evidence type="ECO:0000256" key="5">
    <source>
        <dbReference type="ARBA" id="ARBA00022741"/>
    </source>
</evidence>
<evidence type="ECO:0000256" key="3">
    <source>
        <dbReference type="ARBA" id="ARBA00022722"/>
    </source>
</evidence>
<comment type="caution">
    <text evidence="12">The sequence shown here is derived from an EMBL/GenBank/DDBJ whole genome shotgun (WGS) entry which is preliminary data.</text>
</comment>
<evidence type="ECO:0000313" key="12">
    <source>
        <dbReference type="EMBL" id="HDP77354.1"/>
    </source>
</evidence>
<dbReference type="InterPro" id="IPR054712">
    <property type="entry name" value="Cas3-like_dom"/>
</dbReference>
<dbReference type="GO" id="GO:0046872">
    <property type="term" value="F:metal ion binding"/>
    <property type="evidence" value="ECO:0007669"/>
    <property type="project" value="UniProtKB-KW"/>
</dbReference>
<dbReference type="Gene3D" id="1.10.3210.30">
    <property type="match status" value="1"/>
</dbReference>
<dbReference type="InterPro" id="IPR011545">
    <property type="entry name" value="DEAD/DEAH_box_helicase_dom"/>
</dbReference>
<dbReference type="InterPro" id="IPR038257">
    <property type="entry name" value="CRISPR-assoc_Cas3_HD_sf"/>
</dbReference>
<dbReference type="Pfam" id="PF00270">
    <property type="entry name" value="DEAD"/>
    <property type="match status" value="1"/>
</dbReference>
<dbReference type="InterPro" id="IPR027417">
    <property type="entry name" value="P-loop_NTPase"/>
</dbReference>